<dbReference type="Proteomes" id="UP000502508">
    <property type="component" value="Chromosome"/>
</dbReference>
<accession>A0A6F8Y734</accession>
<proteinExistence type="predicted"/>
<evidence type="ECO:0000313" key="1">
    <source>
        <dbReference type="EMBL" id="BCB81934.1"/>
    </source>
</evidence>
<evidence type="ECO:0000313" key="2">
    <source>
        <dbReference type="Proteomes" id="UP000502508"/>
    </source>
</evidence>
<organism evidence="1 2">
    <name type="scientific">Phytohabitans flavus</name>
    <dbReference type="NCBI Taxonomy" id="1076124"/>
    <lineage>
        <taxon>Bacteria</taxon>
        <taxon>Bacillati</taxon>
        <taxon>Actinomycetota</taxon>
        <taxon>Actinomycetes</taxon>
        <taxon>Micromonosporales</taxon>
        <taxon>Micromonosporaceae</taxon>
    </lineage>
</organism>
<name>A0A6F8Y734_9ACTN</name>
<dbReference type="KEGG" id="pfla:Pflav_083440"/>
<reference evidence="1 2" key="1">
    <citation type="submission" date="2020-03" db="EMBL/GenBank/DDBJ databases">
        <title>Whole genome shotgun sequence of Phytohabitans flavus NBRC 107702.</title>
        <authorList>
            <person name="Komaki H."/>
            <person name="Tamura T."/>
        </authorList>
    </citation>
    <scope>NUCLEOTIDE SEQUENCE [LARGE SCALE GENOMIC DNA]</scope>
    <source>
        <strain evidence="1 2">NBRC 107702</strain>
    </source>
</reference>
<dbReference type="RefSeq" id="WP_173041630.1">
    <property type="nucleotide sequence ID" value="NZ_AP022870.1"/>
</dbReference>
<gene>
    <name evidence="1" type="ORF">Pflav_083440</name>
</gene>
<dbReference type="AlphaFoldDB" id="A0A6F8Y734"/>
<keyword evidence="2" id="KW-1185">Reference proteome</keyword>
<sequence>MAKEKFELAFLAGGLLLDVLANRLRRDPATPREAVGAAMFTLDQAFEERRRHLAHPRSVADQIDVIKAELCSDKPKKLVLEAYLDELAVRSASDVELSEAVGRLRAAVRDWQG</sequence>
<protein>
    <submittedName>
        <fullName evidence="1">Uncharacterized protein</fullName>
    </submittedName>
</protein>
<dbReference type="EMBL" id="AP022870">
    <property type="protein sequence ID" value="BCB81934.1"/>
    <property type="molecule type" value="Genomic_DNA"/>
</dbReference>
<reference evidence="1 2" key="2">
    <citation type="submission" date="2020-03" db="EMBL/GenBank/DDBJ databases">
        <authorList>
            <person name="Ichikawa N."/>
            <person name="Kimura A."/>
            <person name="Kitahashi Y."/>
            <person name="Uohara A."/>
        </authorList>
    </citation>
    <scope>NUCLEOTIDE SEQUENCE [LARGE SCALE GENOMIC DNA]</scope>
    <source>
        <strain evidence="1 2">NBRC 107702</strain>
    </source>
</reference>